<accession>A0A0M3HVZ4</accession>
<protein>
    <submittedName>
        <fullName evidence="3">Energy transducer TonB</fullName>
    </submittedName>
</protein>
<sequence length="56" mass="6311">MTFPKNPVIPVEPIEVKKTEPPVEQKATEPQQEEKPSLGIKVIGELFVVYLLSDSY</sequence>
<evidence type="ECO:0000313" key="3">
    <source>
        <dbReference type="WBParaSite" id="ALUE_0000721601-mRNA-1"/>
    </source>
</evidence>
<feature type="compositionally biased region" description="Basic and acidic residues" evidence="1">
    <location>
        <begin position="14"/>
        <end position="35"/>
    </location>
</feature>
<reference evidence="3" key="1">
    <citation type="submission" date="2017-02" db="UniProtKB">
        <authorList>
            <consortium name="WormBaseParasite"/>
        </authorList>
    </citation>
    <scope>IDENTIFICATION</scope>
</reference>
<name>A0A0M3HVZ4_ASCLU</name>
<dbReference type="WBParaSite" id="ALUE_0000721601-mRNA-1">
    <property type="protein sequence ID" value="ALUE_0000721601-mRNA-1"/>
    <property type="gene ID" value="ALUE_0000721601"/>
</dbReference>
<organism evidence="2 3">
    <name type="scientific">Ascaris lumbricoides</name>
    <name type="common">Giant roundworm</name>
    <dbReference type="NCBI Taxonomy" id="6252"/>
    <lineage>
        <taxon>Eukaryota</taxon>
        <taxon>Metazoa</taxon>
        <taxon>Ecdysozoa</taxon>
        <taxon>Nematoda</taxon>
        <taxon>Chromadorea</taxon>
        <taxon>Rhabditida</taxon>
        <taxon>Spirurina</taxon>
        <taxon>Ascaridomorpha</taxon>
        <taxon>Ascaridoidea</taxon>
        <taxon>Ascarididae</taxon>
        <taxon>Ascaris</taxon>
    </lineage>
</organism>
<dbReference type="AlphaFoldDB" id="A0A0M3HVZ4"/>
<evidence type="ECO:0000256" key="1">
    <source>
        <dbReference type="SAM" id="MobiDB-lite"/>
    </source>
</evidence>
<dbReference type="Proteomes" id="UP000036681">
    <property type="component" value="Unplaced"/>
</dbReference>
<proteinExistence type="predicted"/>
<evidence type="ECO:0000313" key="2">
    <source>
        <dbReference type="Proteomes" id="UP000036681"/>
    </source>
</evidence>
<keyword evidence="2" id="KW-1185">Reference proteome</keyword>
<feature type="region of interest" description="Disordered" evidence="1">
    <location>
        <begin position="1"/>
        <end position="35"/>
    </location>
</feature>